<proteinExistence type="predicted"/>
<dbReference type="Pfam" id="PF10543">
    <property type="entry name" value="ORF6N"/>
    <property type="match status" value="1"/>
</dbReference>
<organism evidence="2 3">
    <name type="scientific">Klebsiella electrica</name>
    <dbReference type="NCBI Taxonomy" id="1259973"/>
    <lineage>
        <taxon>Bacteria</taxon>
        <taxon>Pseudomonadati</taxon>
        <taxon>Pseudomonadota</taxon>
        <taxon>Gammaproteobacteria</taxon>
        <taxon>Enterobacterales</taxon>
        <taxon>Enterobacteriaceae</taxon>
        <taxon>Klebsiella/Raoultella group</taxon>
        <taxon>Klebsiella</taxon>
    </lineage>
</organism>
<dbReference type="EMBL" id="CP112887">
    <property type="protein sequence ID" value="WBW62545.1"/>
    <property type="molecule type" value="Genomic_DNA"/>
</dbReference>
<keyword evidence="3" id="KW-1185">Reference proteome</keyword>
<gene>
    <name evidence="2" type="ORF">OR613_06370</name>
</gene>
<dbReference type="RefSeq" id="WP_239605083.1">
    <property type="nucleotide sequence ID" value="NZ_CP112887.1"/>
</dbReference>
<accession>A0AAJ5QVP8</accession>
<dbReference type="Proteomes" id="UP001210130">
    <property type="component" value="Chromosome"/>
</dbReference>
<feature type="domain" description="KilA-N DNA-binding" evidence="1">
    <location>
        <begin position="14"/>
        <end position="104"/>
    </location>
</feature>
<name>A0AAJ5QVP8_9ENTR</name>
<evidence type="ECO:0000313" key="2">
    <source>
        <dbReference type="EMBL" id="WBW62545.1"/>
    </source>
</evidence>
<dbReference type="AlphaFoldDB" id="A0AAJ5QVP8"/>
<reference evidence="2 3" key="1">
    <citation type="journal article" date="2023" name="Microbiol. Resour. Announc.">
        <title>Complete Genome Sequence of the First Colistin-Resistant Raoultella electrica Strain.</title>
        <authorList>
            <person name="Aldeia C."/>
            <person name="Campos-Madueno E.I."/>
            <person name="Sendi P."/>
            <person name="Endimiani A."/>
        </authorList>
    </citation>
    <scope>NUCLEOTIDE SEQUENCE [LARGE SCALE GENOMIC DNA]</scope>
    <source>
        <strain evidence="2 3">S2-IND-01-C</strain>
    </source>
</reference>
<evidence type="ECO:0000259" key="1">
    <source>
        <dbReference type="Pfam" id="PF10543"/>
    </source>
</evidence>
<sequence>MRDAISVQNTTMPLVEYQGQRVVTFSMVDDAHQRPKDTARKAFKRNRARFIDGEDFFIVPSAQVTWGSTGHLDRGIKRPSKKMSSPIRGRITLITESGYLLLTKPFNDDLAWQVQRQLVKAYFRCPEVVTFQHIELPSLQELAAMPVTDAQNAVTRAGKHSKQLHGSQGSNGMNLRKKELKALRPAERLVDTMGQIGFDEYEWEVPHART</sequence>
<dbReference type="InterPro" id="IPR018873">
    <property type="entry name" value="KilA-N_DNA-bd_domain"/>
</dbReference>
<evidence type="ECO:0000313" key="3">
    <source>
        <dbReference type="Proteomes" id="UP001210130"/>
    </source>
</evidence>
<protein>
    <submittedName>
        <fullName evidence="2">ORF6N domain-containing protein</fullName>
    </submittedName>
</protein>